<comment type="caution">
    <text evidence="1">The sequence shown here is derived from an EMBL/GenBank/DDBJ whole genome shotgun (WGS) entry which is preliminary data.</text>
</comment>
<dbReference type="Proteomes" id="UP000558475">
    <property type="component" value="Unassembled WGS sequence"/>
</dbReference>
<sequence>MSNIRKRKQIKPNSWISMPLDRGDVLNQAKAHGLFKPTSAEEFLDIAKSFIVSSVLEDDKLSIAKGMLAKGRFCLLIAASLGSGSAIKMLVEELNEIKFVEGSDEVQDLSELNFTNICKV</sequence>
<accession>A0A7X6JDL5</accession>
<dbReference type="AlphaFoldDB" id="A0A7X6JDL5"/>
<reference evidence="1 2" key="1">
    <citation type="submission" date="2020-04" db="EMBL/GenBank/DDBJ databases">
        <title>Whole genome sequencing of clinical and environmental type strains of Ochrobactrum.</title>
        <authorList>
            <person name="Dharne M."/>
        </authorList>
    </citation>
    <scope>NUCLEOTIDE SEQUENCE [LARGE SCALE GENOMIC DNA]</scope>
    <source>
        <strain evidence="1 2">DSM 13340</strain>
    </source>
</reference>
<proteinExistence type="predicted"/>
<organism evidence="1 2">
    <name type="scientific">Brucella tritici</name>
    <dbReference type="NCBI Taxonomy" id="94626"/>
    <lineage>
        <taxon>Bacteria</taxon>
        <taxon>Pseudomonadati</taxon>
        <taxon>Pseudomonadota</taxon>
        <taxon>Alphaproteobacteria</taxon>
        <taxon>Hyphomicrobiales</taxon>
        <taxon>Brucellaceae</taxon>
        <taxon>Brucella/Ochrobactrum group</taxon>
        <taxon>Brucella</taxon>
    </lineage>
</organism>
<protein>
    <submittedName>
        <fullName evidence="1">Uncharacterized protein</fullName>
    </submittedName>
</protein>
<gene>
    <name evidence="1" type="ORF">HGG76_27070</name>
</gene>
<evidence type="ECO:0000313" key="1">
    <source>
        <dbReference type="EMBL" id="NKW11266.1"/>
    </source>
</evidence>
<dbReference type="EMBL" id="JAAXZB010000005">
    <property type="protein sequence ID" value="NKW11266.1"/>
    <property type="molecule type" value="Genomic_DNA"/>
</dbReference>
<name>A0A7X6JDL5_9HYPH</name>
<evidence type="ECO:0000313" key="2">
    <source>
        <dbReference type="Proteomes" id="UP000558475"/>
    </source>
</evidence>